<gene>
    <name evidence="6" type="ORF">HF577_18505</name>
</gene>
<keyword evidence="2" id="KW-0521">NADP</keyword>
<dbReference type="PANTHER" id="PTHR38011:SF7">
    <property type="entry name" value="2,5-DIAMINO-6-RIBOSYLAMINO-4(3H)-PYRIMIDINONE 5'-PHOSPHATE REDUCTASE"/>
    <property type="match status" value="1"/>
</dbReference>
<dbReference type="PANTHER" id="PTHR38011">
    <property type="entry name" value="DIHYDROFOLATE REDUCTASE FAMILY PROTEIN (AFU_ORTHOLOGUE AFUA_8G06820)"/>
    <property type="match status" value="1"/>
</dbReference>
<reference evidence="6 7" key="1">
    <citation type="submission" date="2020-04" db="EMBL/GenBank/DDBJ databases">
        <authorList>
            <person name="Klaysubun C."/>
            <person name="Duangmal K."/>
            <person name="Lipun K."/>
        </authorList>
    </citation>
    <scope>NUCLEOTIDE SEQUENCE [LARGE SCALE GENOMIC DNA]</scope>
    <source>
        <strain evidence="6 7">JCM 11839</strain>
    </source>
</reference>
<keyword evidence="7" id="KW-1185">Reference proteome</keyword>
<feature type="compositionally biased region" description="Basic and acidic residues" evidence="4">
    <location>
        <begin position="63"/>
        <end position="76"/>
    </location>
</feature>
<accession>A0ABX1RGB7</accession>
<sequence length="349" mass="35547">MVLRGPVPAPGVRCGITIGEPRLGRTGSGALIVLRCGCRPRGGRTAESRDDHRGTGARSGRLARRERATRARDPGDSRGFAGGSPGGCVGRAAPGGGPCWDGGVHPLLPVPGAGLDDSGLDDAGLVAHYAYPEGLTAPYVRVNFVASADGAVTVDGRSGGLGSDGDRRVFGVLRRLADVVLAGAGTVRAEDYRGARLPTLGTDTPPPVAVVTGSADLDPASRLFTDTAVPPIILTLGSAPAARREQLAAAGGHVVVLERLTPDLVLAELSRRGLHRVLCEGGPGLFGQLVAADAVDELCLTVAPLLAGGTAGRISRGPAGGHPRRLELVGVLHEAGVLLLRYHRATPIG</sequence>
<comment type="caution">
    <text evidence="6">The sequence shown here is derived from an EMBL/GenBank/DDBJ whole genome shotgun (WGS) entry which is preliminary data.</text>
</comment>
<evidence type="ECO:0000256" key="4">
    <source>
        <dbReference type="SAM" id="MobiDB-lite"/>
    </source>
</evidence>
<keyword evidence="3" id="KW-0560">Oxidoreductase</keyword>
<dbReference type="SUPFAM" id="SSF53597">
    <property type="entry name" value="Dihydrofolate reductase-like"/>
    <property type="match status" value="1"/>
</dbReference>
<evidence type="ECO:0000256" key="2">
    <source>
        <dbReference type="ARBA" id="ARBA00022857"/>
    </source>
</evidence>
<evidence type="ECO:0000313" key="7">
    <source>
        <dbReference type="Proteomes" id="UP001296706"/>
    </source>
</evidence>
<dbReference type="Gene3D" id="3.40.430.10">
    <property type="entry name" value="Dihydrofolate Reductase, subunit A"/>
    <property type="match status" value="1"/>
</dbReference>
<evidence type="ECO:0000313" key="6">
    <source>
        <dbReference type="EMBL" id="NMH79072.1"/>
    </source>
</evidence>
<comment type="pathway">
    <text evidence="1">Cofactor biosynthesis; riboflavin biosynthesis.</text>
</comment>
<dbReference type="Proteomes" id="UP001296706">
    <property type="component" value="Unassembled WGS sequence"/>
</dbReference>
<organism evidence="6 7">
    <name type="scientific">Pseudonocardia xinjiangensis</name>
    <dbReference type="NCBI Taxonomy" id="75289"/>
    <lineage>
        <taxon>Bacteria</taxon>
        <taxon>Bacillati</taxon>
        <taxon>Actinomycetota</taxon>
        <taxon>Actinomycetes</taxon>
        <taxon>Pseudonocardiales</taxon>
        <taxon>Pseudonocardiaceae</taxon>
        <taxon>Pseudonocardia</taxon>
    </lineage>
</organism>
<dbReference type="EMBL" id="JAAXKY010000058">
    <property type="protein sequence ID" value="NMH79072.1"/>
    <property type="molecule type" value="Genomic_DNA"/>
</dbReference>
<evidence type="ECO:0000256" key="1">
    <source>
        <dbReference type="ARBA" id="ARBA00005104"/>
    </source>
</evidence>
<feature type="compositionally biased region" description="Basic and acidic residues" evidence="4">
    <location>
        <begin position="44"/>
        <end position="54"/>
    </location>
</feature>
<dbReference type="InterPro" id="IPR050765">
    <property type="entry name" value="Riboflavin_Biosynth_HTPR"/>
</dbReference>
<dbReference type="Pfam" id="PF01872">
    <property type="entry name" value="RibD_C"/>
    <property type="match status" value="1"/>
</dbReference>
<dbReference type="InterPro" id="IPR002734">
    <property type="entry name" value="RibDG_C"/>
</dbReference>
<feature type="domain" description="Bacterial bifunctional deaminase-reductase C-terminal" evidence="5">
    <location>
        <begin position="138"/>
        <end position="331"/>
    </location>
</feature>
<dbReference type="InterPro" id="IPR024072">
    <property type="entry name" value="DHFR-like_dom_sf"/>
</dbReference>
<proteinExistence type="predicted"/>
<evidence type="ECO:0000259" key="5">
    <source>
        <dbReference type="Pfam" id="PF01872"/>
    </source>
</evidence>
<protein>
    <submittedName>
        <fullName evidence="6">Pyrimidine reductase family protein</fullName>
    </submittedName>
</protein>
<evidence type="ECO:0000256" key="3">
    <source>
        <dbReference type="ARBA" id="ARBA00023002"/>
    </source>
</evidence>
<feature type="region of interest" description="Disordered" evidence="4">
    <location>
        <begin position="42"/>
        <end position="87"/>
    </location>
</feature>
<name>A0ABX1RGB7_9PSEU</name>